<comment type="caution">
    <text evidence="8">The sequence shown here is derived from an EMBL/GenBank/DDBJ whole genome shotgun (WGS) entry which is preliminary data.</text>
</comment>
<dbReference type="InterPro" id="IPR029020">
    <property type="entry name" value="Ammonium/urea_transptr"/>
</dbReference>
<dbReference type="GO" id="GO:0005886">
    <property type="term" value="C:plasma membrane"/>
    <property type="evidence" value="ECO:0007669"/>
    <property type="project" value="InterPro"/>
</dbReference>
<dbReference type="PANTHER" id="PTHR11730">
    <property type="entry name" value="AMMONIUM TRANSPORTER"/>
    <property type="match status" value="1"/>
</dbReference>
<dbReference type="Gene3D" id="1.10.3430.10">
    <property type="entry name" value="Ammonium transporter AmtB like domains"/>
    <property type="match status" value="1"/>
</dbReference>
<dbReference type="AlphaFoldDB" id="A0AAW1TJN7"/>
<dbReference type="EMBL" id="JARQZJ010000002">
    <property type="protein sequence ID" value="KAK9870070.1"/>
    <property type="molecule type" value="Genomic_DNA"/>
</dbReference>
<dbReference type="PANTHER" id="PTHR11730:SF60">
    <property type="entry name" value="RH50, ISOFORM D"/>
    <property type="match status" value="1"/>
</dbReference>
<name>A0AAW1TJN7_9CUCU</name>
<dbReference type="Pfam" id="PF00909">
    <property type="entry name" value="Ammonium_transp"/>
    <property type="match status" value="1"/>
</dbReference>
<evidence type="ECO:0000259" key="7">
    <source>
        <dbReference type="Pfam" id="PF00909"/>
    </source>
</evidence>
<evidence type="ECO:0000256" key="6">
    <source>
        <dbReference type="SAM" id="Phobius"/>
    </source>
</evidence>
<evidence type="ECO:0000313" key="8">
    <source>
        <dbReference type="EMBL" id="KAK9870070.1"/>
    </source>
</evidence>
<evidence type="ECO:0000256" key="3">
    <source>
        <dbReference type="ARBA" id="ARBA00022692"/>
    </source>
</evidence>
<feature type="transmembrane region" description="Helical" evidence="6">
    <location>
        <begin position="189"/>
        <end position="208"/>
    </location>
</feature>
<evidence type="ECO:0000256" key="5">
    <source>
        <dbReference type="ARBA" id="ARBA00023136"/>
    </source>
</evidence>
<reference evidence="8 9" key="1">
    <citation type="submission" date="2023-03" db="EMBL/GenBank/DDBJ databases">
        <title>Genome insight into feeding habits of ladybird beetles.</title>
        <authorList>
            <person name="Li H.-S."/>
            <person name="Huang Y.-H."/>
            <person name="Pang H."/>
        </authorList>
    </citation>
    <scope>NUCLEOTIDE SEQUENCE [LARGE SCALE GENOMIC DNA]</scope>
    <source>
        <strain evidence="8">SYSU_2023b</strain>
        <tissue evidence="8">Whole body</tissue>
    </source>
</reference>
<protein>
    <recommendedName>
        <fullName evidence="7">Ammonium transporter AmtB-like domain-containing protein</fullName>
    </recommendedName>
</protein>
<dbReference type="PRINTS" id="PR00342">
    <property type="entry name" value="RHESUSRHD"/>
</dbReference>
<evidence type="ECO:0000256" key="2">
    <source>
        <dbReference type="ARBA" id="ARBA00011036"/>
    </source>
</evidence>
<feature type="transmembrane region" description="Helical" evidence="6">
    <location>
        <begin position="66"/>
        <end position="82"/>
    </location>
</feature>
<dbReference type="Proteomes" id="UP001431783">
    <property type="component" value="Unassembled WGS sequence"/>
</dbReference>
<comment type="similarity">
    <text evidence="2">Belongs to the ammonium transporter (TC 2.A.49) family. Rh subfamily.</text>
</comment>
<organism evidence="8 9">
    <name type="scientific">Henosepilachna vigintioctopunctata</name>
    <dbReference type="NCBI Taxonomy" id="420089"/>
    <lineage>
        <taxon>Eukaryota</taxon>
        <taxon>Metazoa</taxon>
        <taxon>Ecdysozoa</taxon>
        <taxon>Arthropoda</taxon>
        <taxon>Hexapoda</taxon>
        <taxon>Insecta</taxon>
        <taxon>Pterygota</taxon>
        <taxon>Neoptera</taxon>
        <taxon>Endopterygota</taxon>
        <taxon>Coleoptera</taxon>
        <taxon>Polyphaga</taxon>
        <taxon>Cucujiformia</taxon>
        <taxon>Coccinelloidea</taxon>
        <taxon>Coccinellidae</taxon>
        <taxon>Epilachninae</taxon>
        <taxon>Epilachnini</taxon>
        <taxon>Henosepilachna</taxon>
    </lineage>
</organism>
<keyword evidence="9" id="KW-1185">Reference proteome</keyword>
<keyword evidence="4 6" id="KW-1133">Transmembrane helix</keyword>
<proteinExistence type="inferred from homology"/>
<accession>A0AAW1TJN7</accession>
<keyword evidence="5 6" id="KW-0472">Membrane</keyword>
<sequence>MVPFMNTQSNIVEILDTWNFWTSDAGGSVSVHCFGAYFGLAVSYSLKRKRKTTTTTLCTSRYTSDIFAMIGTLFLWIYWPSFNAVGLSGDQQHLAIINTYLSLASCCVTTFIVSPFFTSDEKFDMVHIQNATLAGGVAIGGAANLLVQPYGAVAIGFLAAVLSVYGYSKITPWFNIHWNIIDTCGVHNLHGMPGIFGGLIAAFMTALATEDEYHGNLYAIFPARIPDGNLNFTSGNGNIEVYQNRSAVEQAGFQLLSLLVTILIATVSGAITGTSSASATPKLLSPLCYTRKGNFSFSLCILSKCLPLFSTKHTYFA</sequence>
<feature type="transmembrane region" description="Helical" evidence="6">
    <location>
        <begin position="149"/>
        <end position="168"/>
    </location>
</feature>
<dbReference type="GO" id="GO:0008519">
    <property type="term" value="F:ammonium channel activity"/>
    <property type="evidence" value="ECO:0007669"/>
    <property type="project" value="InterPro"/>
</dbReference>
<evidence type="ECO:0000256" key="4">
    <source>
        <dbReference type="ARBA" id="ARBA00022989"/>
    </source>
</evidence>
<feature type="transmembrane region" description="Helical" evidence="6">
    <location>
        <begin position="25"/>
        <end position="46"/>
    </location>
</feature>
<feature type="domain" description="Ammonium transporter AmtB-like" evidence="7">
    <location>
        <begin position="16"/>
        <end position="273"/>
    </location>
</feature>
<feature type="transmembrane region" description="Helical" evidence="6">
    <location>
        <begin position="251"/>
        <end position="272"/>
    </location>
</feature>
<dbReference type="InterPro" id="IPR024041">
    <property type="entry name" value="NH4_transpt_AmtB-like_dom"/>
</dbReference>
<feature type="transmembrane region" description="Helical" evidence="6">
    <location>
        <begin position="94"/>
        <end position="113"/>
    </location>
</feature>
<keyword evidence="3 6" id="KW-0812">Transmembrane</keyword>
<evidence type="ECO:0000313" key="9">
    <source>
        <dbReference type="Proteomes" id="UP001431783"/>
    </source>
</evidence>
<dbReference type="GO" id="GO:0097272">
    <property type="term" value="P:ammonium homeostasis"/>
    <property type="evidence" value="ECO:0007669"/>
    <property type="project" value="TreeGrafter"/>
</dbReference>
<dbReference type="InterPro" id="IPR002229">
    <property type="entry name" value="RhesusRHD"/>
</dbReference>
<evidence type="ECO:0000256" key="1">
    <source>
        <dbReference type="ARBA" id="ARBA00004141"/>
    </source>
</evidence>
<gene>
    <name evidence="8" type="ORF">WA026_006165</name>
</gene>
<dbReference type="SUPFAM" id="SSF111352">
    <property type="entry name" value="Ammonium transporter"/>
    <property type="match status" value="1"/>
</dbReference>
<comment type="subcellular location">
    <subcellularLocation>
        <location evidence="1">Membrane</location>
        <topology evidence="1">Multi-pass membrane protein</topology>
    </subcellularLocation>
</comment>
<feature type="transmembrane region" description="Helical" evidence="6">
    <location>
        <begin position="125"/>
        <end position="143"/>
    </location>
</feature>